<evidence type="ECO:0000256" key="1">
    <source>
        <dbReference type="SAM" id="SignalP"/>
    </source>
</evidence>
<name>A0ABW3J3T0_9FLAO</name>
<dbReference type="Proteomes" id="UP001597051">
    <property type="component" value="Unassembled WGS sequence"/>
</dbReference>
<proteinExistence type="predicted"/>
<dbReference type="RefSeq" id="WP_379757071.1">
    <property type="nucleotide sequence ID" value="NZ_JBHSYB010000026.1"/>
</dbReference>
<sequence length="536" mass="57239">MKNIKFIFGFVILLALAISCTVDGIDDDTSLFNSLGAPTNVTAFYNITQDNSGLVTITPNGESVVSFDIYYGDGTLTPATVVPGKSTSHIYAEGTYTVKIIATSVKGLKTEVTQSLVVSLKAPENLVVTISNDLLISKKVNVKATADFATMFDVYFGEPGNDTPVSANIGGTASYTYINSGTYTIRIVVKSGAIKTTEYSESFVVTAILQPTTSAPAPPLRQEANVISIYGSKYTNVAGSNYFPDWGQGGQGSSWSEFDLNGDKMLNYIKLSYQGIDIGSAIDASSMEFLHIDIWSASNISVDIFPLPDGVIPANERFVTKTLVANQWNSFDIPLTDFTSQGLPINNLKQFKFVGAPWATGTIFIDNLYFYKTAAPSTGLAGTWKMAPEAGSLKVGPSSGSGAWFSISDQAVIDRACYFDDTYVFSSNGTFSNVLGTETWLEKWQGVAVDACGAPVAPHDGSAASYVYDEVAGTIKITGAGAYLGLPKANNAGELPNVAVPNSITYNVTLSEDKNTMNVVIEAGNGVFWSYKLVRI</sequence>
<protein>
    <recommendedName>
        <fullName evidence="4">PKD domain-containing protein</fullName>
    </recommendedName>
</protein>
<gene>
    <name evidence="2" type="ORF">ACFQ0S_09790</name>
</gene>
<accession>A0ABW3J3T0</accession>
<dbReference type="PROSITE" id="PS51257">
    <property type="entry name" value="PROKAR_LIPOPROTEIN"/>
    <property type="match status" value="1"/>
</dbReference>
<dbReference type="EMBL" id="JBHTIZ010000025">
    <property type="protein sequence ID" value="MFD0984764.1"/>
    <property type="molecule type" value="Genomic_DNA"/>
</dbReference>
<reference evidence="3" key="1">
    <citation type="journal article" date="2019" name="Int. J. Syst. Evol. Microbiol.">
        <title>The Global Catalogue of Microorganisms (GCM) 10K type strain sequencing project: providing services to taxonomists for standard genome sequencing and annotation.</title>
        <authorList>
            <consortium name="The Broad Institute Genomics Platform"/>
            <consortium name="The Broad Institute Genome Sequencing Center for Infectious Disease"/>
            <person name="Wu L."/>
            <person name="Ma J."/>
        </authorList>
    </citation>
    <scope>NUCLEOTIDE SEQUENCE [LARGE SCALE GENOMIC DNA]</scope>
    <source>
        <strain evidence="3">CECT 7649</strain>
    </source>
</reference>
<organism evidence="2 3">
    <name type="scientific">Flavobacterium myungsuense</name>
    <dbReference type="NCBI Taxonomy" id="651823"/>
    <lineage>
        <taxon>Bacteria</taxon>
        <taxon>Pseudomonadati</taxon>
        <taxon>Bacteroidota</taxon>
        <taxon>Flavobacteriia</taxon>
        <taxon>Flavobacteriales</taxon>
        <taxon>Flavobacteriaceae</taxon>
        <taxon>Flavobacterium</taxon>
    </lineage>
</organism>
<feature type="signal peptide" evidence="1">
    <location>
        <begin position="1"/>
        <end position="24"/>
    </location>
</feature>
<evidence type="ECO:0000313" key="3">
    <source>
        <dbReference type="Proteomes" id="UP001597051"/>
    </source>
</evidence>
<dbReference type="SUPFAM" id="SSF49785">
    <property type="entry name" value="Galactose-binding domain-like"/>
    <property type="match status" value="1"/>
</dbReference>
<dbReference type="Gene3D" id="2.60.120.430">
    <property type="entry name" value="Galactose-binding lectin"/>
    <property type="match status" value="1"/>
</dbReference>
<evidence type="ECO:0008006" key="4">
    <source>
        <dbReference type="Google" id="ProtNLM"/>
    </source>
</evidence>
<dbReference type="InterPro" id="IPR008979">
    <property type="entry name" value="Galactose-bd-like_sf"/>
</dbReference>
<keyword evidence="3" id="KW-1185">Reference proteome</keyword>
<feature type="chain" id="PRO_5046282131" description="PKD domain-containing protein" evidence="1">
    <location>
        <begin position="25"/>
        <end position="536"/>
    </location>
</feature>
<comment type="caution">
    <text evidence="2">The sequence shown here is derived from an EMBL/GenBank/DDBJ whole genome shotgun (WGS) entry which is preliminary data.</text>
</comment>
<evidence type="ECO:0000313" key="2">
    <source>
        <dbReference type="EMBL" id="MFD0984764.1"/>
    </source>
</evidence>
<keyword evidence="1" id="KW-0732">Signal</keyword>